<dbReference type="InterPro" id="IPR045864">
    <property type="entry name" value="aa-tRNA-synth_II/BPL/LPL"/>
</dbReference>
<name>A0ABU6YM94_9FABA</name>
<dbReference type="SUPFAM" id="SSF55681">
    <property type="entry name" value="Class II aaRS and biotin synthetases"/>
    <property type="match status" value="1"/>
</dbReference>
<dbReference type="EMBL" id="JASCZI010242586">
    <property type="protein sequence ID" value="MED6211527.1"/>
    <property type="molecule type" value="Genomic_DNA"/>
</dbReference>
<feature type="compositionally biased region" description="Acidic residues" evidence="2">
    <location>
        <begin position="21"/>
        <end position="44"/>
    </location>
</feature>
<keyword evidence="4" id="KW-1185">Reference proteome</keyword>
<reference evidence="3 4" key="1">
    <citation type="journal article" date="2023" name="Plants (Basel)">
        <title>Bridging the Gap: Combining Genomics and Transcriptomics Approaches to Understand Stylosanthes scabra, an Orphan Legume from the Brazilian Caatinga.</title>
        <authorList>
            <person name="Ferreira-Neto J.R.C."/>
            <person name="da Silva M.D."/>
            <person name="Binneck E."/>
            <person name="de Melo N.F."/>
            <person name="da Silva R.H."/>
            <person name="de Melo A.L.T.M."/>
            <person name="Pandolfi V."/>
            <person name="Bustamante F.O."/>
            <person name="Brasileiro-Vidal A.C."/>
            <person name="Benko-Iseppon A.M."/>
        </authorList>
    </citation>
    <scope>NUCLEOTIDE SEQUENCE [LARGE SCALE GENOMIC DNA]</scope>
    <source>
        <tissue evidence="3">Leaves</tissue>
    </source>
</reference>
<organism evidence="3 4">
    <name type="scientific">Stylosanthes scabra</name>
    <dbReference type="NCBI Taxonomy" id="79078"/>
    <lineage>
        <taxon>Eukaryota</taxon>
        <taxon>Viridiplantae</taxon>
        <taxon>Streptophyta</taxon>
        <taxon>Embryophyta</taxon>
        <taxon>Tracheophyta</taxon>
        <taxon>Spermatophyta</taxon>
        <taxon>Magnoliopsida</taxon>
        <taxon>eudicotyledons</taxon>
        <taxon>Gunneridae</taxon>
        <taxon>Pentapetalae</taxon>
        <taxon>rosids</taxon>
        <taxon>fabids</taxon>
        <taxon>Fabales</taxon>
        <taxon>Fabaceae</taxon>
        <taxon>Papilionoideae</taxon>
        <taxon>50 kb inversion clade</taxon>
        <taxon>dalbergioids sensu lato</taxon>
        <taxon>Dalbergieae</taxon>
        <taxon>Pterocarpus clade</taxon>
        <taxon>Stylosanthes</taxon>
    </lineage>
</organism>
<dbReference type="Proteomes" id="UP001341840">
    <property type="component" value="Unassembled WGS sequence"/>
</dbReference>
<dbReference type="PANTHER" id="PTHR42918:SF9">
    <property type="entry name" value="LYSINE--TRNA LIGASE"/>
    <property type="match status" value="1"/>
</dbReference>
<evidence type="ECO:0000313" key="3">
    <source>
        <dbReference type="EMBL" id="MED6211527.1"/>
    </source>
</evidence>
<dbReference type="Gene3D" id="3.30.930.10">
    <property type="entry name" value="Bira Bifunctional Protein, Domain 2"/>
    <property type="match status" value="1"/>
</dbReference>
<feature type="region of interest" description="Disordered" evidence="2">
    <location>
        <begin position="18"/>
        <end position="45"/>
    </location>
</feature>
<gene>
    <name evidence="3" type="ORF">PIB30_074588</name>
</gene>
<sequence length="95" mass="11109">MEKSKSRAKVLERYLNKLEDDHEFSEPEEEGDKEELQDSQEEDDRMSLIPINPLMLVDHFLEETCVNPTFIIDHPEIMSPLAKWQGSKPGLIERL</sequence>
<protein>
    <submittedName>
        <fullName evidence="3">Uncharacterized protein</fullName>
    </submittedName>
</protein>
<comment type="caution">
    <text evidence="3">The sequence shown here is derived from an EMBL/GenBank/DDBJ whole genome shotgun (WGS) entry which is preliminary data.</text>
</comment>
<evidence type="ECO:0000256" key="2">
    <source>
        <dbReference type="SAM" id="MobiDB-lite"/>
    </source>
</evidence>
<evidence type="ECO:0000256" key="1">
    <source>
        <dbReference type="ARBA" id="ARBA00022741"/>
    </source>
</evidence>
<dbReference type="PANTHER" id="PTHR42918">
    <property type="entry name" value="LYSYL-TRNA SYNTHETASE"/>
    <property type="match status" value="1"/>
</dbReference>
<evidence type="ECO:0000313" key="4">
    <source>
        <dbReference type="Proteomes" id="UP001341840"/>
    </source>
</evidence>
<accession>A0ABU6YM94</accession>
<proteinExistence type="predicted"/>
<keyword evidence="1" id="KW-0547">Nucleotide-binding</keyword>